<evidence type="ECO:0000313" key="2">
    <source>
        <dbReference type="Proteomes" id="UP000214746"/>
    </source>
</evidence>
<dbReference type="Proteomes" id="UP000214746">
    <property type="component" value="Unassembled WGS sequence"/>
</dbReference>
<dbReference type="SUPFAM" id="SSF48239">
    <property type="entry name" value="Terpenoid cyclases/Protein prenyltransferases"/>
    <property type="match status" value="1"/>
</dbReference>
<comment type="caution">
    <text evidence="1">The sequence shown here is derived from an EMBL/GenBank/DDBJ whole genome shotgun (WGS) entry which is preliminary data.</text>
</comment>
<sequence length="589" mass="65624">MATINSSREVDRQIYERIVALNDNWVDTLVTRQVQDPESRHYGGIKGEQTGVPSPTHGGTAGNIATFAAALVNPDSRYYHHPALLQVLELAVQYMLNRQHPDGTISLGSTNYNSPPDTGFVVVGLAQVYHVLKGHSWSYVQPAALNVKHFLERAVPAMLTGGCHTPNHRWVMSAALGQLFQIFGLAGLVARADEWLAEGIDCTADGEWSERSNGIYNTVSDVMLYYTAKTLDRPELLDHVRRNLHMMMYLIHPNGEAVTDYSGRQDFGQTVALAEYFVVSRLMAAHDRDPQLASMSDLAGATMARMGPVNNHAMLGYLMFPQIQLQDLHRQPLPEQYVKIINRNHPYQADLLKMQQVGHHSQLQHSAVHTSFGAPIVRCRSGRTSATIMTKAASFFALRHGEANFKGVQLVTSFMPGVVEMETLDQRDGGYRLTSSMEKGYNGPIPAELLPDSARKPVSPWYLLPHQHRPLTHVQQFSMKAHIMPTEAGWRIRIVSDDREDVYAQLLFSFARNGQITGPGVEPLGEGTAFWRHGSVRFAAGSDWIELDGGGQDHIIRTMRGAQAPIDSHTLLVNLLTPFEHTFELRLSR</sequence>
<evidence type="ECO:0008006" key="3">
    <source>
        <dbReference type="Google" id="ProtNLM"/>
    </source>
</evidence>
<protein>
    <recommendedName>
        <fullName evidence="3">Alginate lyase domain-containing protein</fullName>
    </recommendedName>
</protein>
<dbReference type="AlphaFoldDB" id="A0A2W1NS90"/>
<proteinExistence type="predicted"/>
<dbReference type="SUPFAM" id="SSF48230">
    <property type="entry name" value="Chondroitin AC/alginate lyase"/>
    <property type="match status" value="1"/>
</dbReference>
<dbReference type="OrthoDB" id="1290722at2"/>
<gene>
    <name evidence="1" type="ORF">CBW46_004315</name>
</gene>
<evidence type="ECO:0000313" key="1">
    <source>
        <dbReference type="EMBL" id="PZE21653.1"/>
    </source>
</evidence>
<dbReference type="InterPro" id="IPR008930">
    <property type="entry name" value="Terpenoid_cyclase/PrenylTrfase"/>
</dbReference>
<reference evidence="1" key="1">
    <citation type="submission" date="2018-06" db="EMBL/GenBank/DDBJ databases">
        <title>Paenibacillus xerothermodurans sp. nov. an extremely dry heat resistant spore forming bacterium isolated from the soil of Cape Canaveral, Florida.</title>
        <authorList>
            <person name="Seuylemezian A."/>
            <person name="Kaur N."/>
            <person name="Patil P."/>
            <person name="Patil P."/>
            <person name="Mayilraj S."/>
            <person name="Vaishampayan P."/>
        </authorList>
    </citation>
    <scope>NUCLEOTIDE SEQUENCE [LARGE SCALE GENOMIC DNA]</scope>
    <source>
        <strain evidence="1">ATCC 27380</strain>
    </source>
</reference>
<dbReference type="RefSeq" id="WP_089198795.1">
    <property type="nucleotide sequence ID" value="NZ_NHRJ02000002.1"/>
</dbReference>
<accession>A0A2W1NS90</accession>
<dbReference type="EMBL" id="NHRJ02000002">
    <property type="protein sequence ID" value="PZE21653.1"/>
    <property type="molecule type" value="Genomic_DNA"/>
</dbReference>
<dbReference type="InterPro" id="IPR008929">
    <property type="entry name" value="Chondroitin_lyas"/>
</dbReference>
<organism evidence="1 2">
    <name type="scientific">Paenibacillus xerothermodurans</name>
    <dbReference type="NCBI Taxonomy" id="1977292"/>
    <lineage>
        <taxon>Bacteria</taxon>
        <taxon>Bacillati</taxon>
        <taxon>Bacillota</taxon>
        <taxon>Bacilli</taxon>
        <taxon>Bacillales</taxon>
        <taxon>Paenibacillaceae</taxon>
        <taxon>Paenibacillus</taxon>
    </lineage>
</organism>
<name>A0A2W1NS90_PAEXE</name>
<keyword evidence="2" id="KW-1185">Reference proteome</keyword>